<sequence>MFNIIQTKKYDGFYNIIFTYEDEYFLAAGEYENDQTQLVILDAIDKKDIKENMLKTDYISYYSLIDDVENHDVLQYIDEILSTGLQLDTELAS</sequence>
<name>A0A398AW55_9BACI</name>
<evidence type="ECO:0000313" key="1">
    <source>
        <dbReference type="EMBL" id="RID81887.1"/>
    </source>
</evidence>
<keyword evidence="2" id="KW-1185">Reference proteome</keyword>
<dbReference type="RefSeq" id="WP_119118796.1">
    <property type="nucleotide sequence ID" value="NZ_QWVS01000058.1"/>
</dbReference>
<evidence type="ECO:0000313" key="2">
    <source>
        <dbReference type="Proteomes" id="UP000266016"/>
    </source>
</evidence>
<dbReference type="Proteomes" id="UP000266016">
    <property type="component" value="Unassembled WGS sequence"/>
</dbReference>
<accession>A0A398AW55</accession>
<dbReference type="EMBL" id="QWVS01000058">
    <property type="protein sequence ID" value="RID81887.1"/>
    <property type="molecule type" value="Genomic_DNA"/>
</dbReference>
<proteinExistence type="predicted"/>
<comment type="caution">
    <text evidence="1">The sequence shown here is derived from an EMBL/GenBank/DDBJ whole genome shotgun (WGS) entry which is preliminary data.</text>
</comment>
<organism evidence="1 2">
    <name type="scientific">Peribacillus asahii</name>
    <dbReference type="NCBI Taxonomy" id="228899"/>
    <lineage>
        <taxon>Bacteria</taxon>
        <taxon>Bacillati</taxon>
        <taxon>Bacillota</taxon>
        <taxon>Bacilli</taxon>
        <taxon>Bacillales</taxon>
        <taxon>Bacillaceae</taxon>
        <taxon>Peribacillus</taxon>
    </lineage>
</organism>
<reference evidence="1 2" key="1">
    <citation type="submission" date="2018-08" db="EMBL/GenBank/DDBJ databases">
        <title>Bacillus jemisoniae sp. nov., Bacillus chryseoplanitiae sp. nov., Bacillus resnikiae sp. nov., and Bacillus frankliniae sp. nov., isolated from Viking spacecraft and associated surfaces.</title>
        <authorList>
            <person name="Seuylemezian A."/>
            <person name="Vaishampayan P."/>
        </authorList>
    </citation>
    <scope>NUCLEOTIDE SEQUENCE [LARGE SCALE GENOMIC DNA]</scope>
    <source>
        <strain evidence="1 2">MA001</strain>
    </source>
</reference>
<gene>
    <name evidence="1" type="ORF">D1953_19390</name>
</gene>
<dbReference type="AlphaFoldDB" id="A0A398AW55"/>
<protein>
    <submittedName>
        <fullName evidence="1">Uncharacterized protein</fullName>
    </submittedName>
</protein>